<dbReference type="Gene3D" id="3.30.420.180">
    <property type="entry name" value="CobE/GbiG C-terminal domain"/>
    <property type="match status" value="1"/>
</dbReference>
<dbReference type="Pfam" id="PF01890">
    <property type="entry name" value="CbiG_C"/>
    <property type="match status" value="1"/>
</dbReference>
<proteinExistence type="predicted"/>
<gene>
    <name evidence="2" type="ORF">HGA15_26430</name>
</gene>
<evidence type="ECO:0000259" key="1">
    <source>
        <dbReference type="Pfam" id="PF01890"/>
    </source>
</evidence>
<keyword evidence="3" id="KW-1185">Reference proteome</keyword>
<dbReference type="AlphaFoldDB" id="A0A846YLA9"/>
<dbReference type="InterPro" id="IPR002750">
    <property type="entry name" value="CobE/GbiG_C"/>
</dbReference>
<protein>
    <submittedName>
        <fullName evidence="2">Cobalamin biosynthesis protein</fullName>
    </submittedName>
</protein>
<dbReference type="EMBL" id="JAAXOT010000016">
    <property type="protein sequence ID" value="NKY59623.1"/>
    <property type="molecule type" value="Genomic_DNA"/>
</dbReference>
<comment type="caution">
    <text evidence="2">The sequence shown here is derived from an EMBL/GenBank/DDBJ whole genome shotgun (WGS) entry which is preliminary data.</text>
</comment>
<accession>A0A846YLA9</accession>
<evidence type="ECO:0000313" key="2">
    <source>
        <dbReference type="EMBL" id="NKY59623.1"/>
    </source>
</evidence>
<dbReference type="PANTHER" id="PTHR47036">
    <property type="entry name" value="COBALT-FACTOR III C(17)-METHYLTRANSFERASE-RELATED"/>
    <property type="match status" value="1"/>
</dbReference>
<evidence type="ECO:0000313" key="3">
    <source>
        <dbReference type="Proteomes" id="UP000570678"/>
    </source>
</evidence>
<organism evidence="2 3">
    <name type="scientific">Nocardia flavorosea</name>
    <dbReference type="NCBI Taxonomy" id="53429"/>
    <lineage>
        <taxon>Bacteria</taxon>
        <taxon>Bacillati</taxon>
        <taxon>Actinomycetota</taxon>
        <taxon>Actinomycetes</taxon>
        <taxon>Mycobacteriales</taxon>
        <taxon>Nocardiaceae</taxon>
        <taxon>Nocardia</taxon>
    </lineage>
</organism>
<name>A0A846YLA9_9NOCA</name>
<dbReference type="SUPFAM" id="SSF159664">
    <property type="entry name" value="CobE/GbiG C-terminal domain-like"/>
    <property type="match status" value="1"/>
</dbReference>
<feature type="domain" description="CobE/GbiG C-terminal" evidence="1">
    <location>
        <begin position="2"/>
        <end position="112"/>
    </location>
</feature>
<reference evidence="2 3" key="1">
    <citation type="submission" date="2020-04" db="EMBL/GenBank/DDBJ databases">
        <title>MicrobeNet Type strains.</title>
        <authorList>
            <person name="Nicholson A.C."/>
        </authorList>
    </citation>
    <scope>NUCLEOTIDE SEQUENCE [LARGE SCALE GENOMIC DNA]</scope>
    <source>
        <strain evidence="2 3">JCM 3332</strain>
    </source>
</reference>
<dbReference type="PANTHER" id="PTHR47036:SF1">
    <property type="entry name" value="COBALT-FACTOR III C(17)-METHYLTRANSFERASE-RELATED"/>
    <property type="match status" value="1"/>
</dbReference>
<sequence>MAVGLGARPGRSADHILAALRTAIPGARIACLATIDRRAGEPGVRWAAEILGVPLHGFTAAQLADVPVPNSSDRVVAAFGIPGVAEAAALLAGAGSLLVPRRVVSGVVIAAAAHRAEDITGATG</sequence>
<dbReference type="Proteomes" id="UP000570678">
    <property type="component" value="Unassembled WGS sequence"/>
</dbReference>
<dbReference type="InterPro" id="IPR051810">
    <property type="entry name" value="Precorrin_MeTrfase"/>
</dbReference>
<dbReference type="GO" id="GO:0009236">
    <property type="term" value="P:cobalamin biosynthetic process"/>
    <property type="evidence" value="ECO:0007669"/>
    <property type="project" value="InterPro"/>
</dbReference>
<dbReference type="InterPro" id="IPR036518">
    <property type="entry name" value="CobE/GbiG_C_sf"/>
</dbReference>